<dbReference type="OrthoDB" id="4507140at2759"/>
<dbReference type="InterPro" id="IPR046541">
    <property type="entry name" value="DUF6606"/>
</dbReference>
<dbReference type="RefSeq" id="XP_022389007.1">
    <property type="nucleotide sequence ID" value="XM_022533526.1"/>
</dbReference>
<dbReference type="STRING" id="109264.A0A1F8A0P0"/>
<name>A0A1F8A0P0_9EURO</name>
<dbReference type="Proteomes" id="UP000179179">
    <property type="component" value="Unassembled WGS sequence"/>
</dbReference>
<evidence type="ECO:0000313" key="2">
    <source>
        <dbReference type="EMBL" id="OGM45290.1"/>
    </source>
</evidence>
<evidence type="ECO:0000313" key="3">
    <source>
        <dbReference type="Proteomes" id="UP000179179"/>
    </source>
</evidence>
<gene>
    <name evidence="2" type="ORF">ABOM_006397</name>
</gene>
<organism evidence="2 3">
    <name type="scientific">Aspergillus bombycis</name>
    <dbReference type="NCBI Taxonomy" id="109264"/>
    <lineage>
        <taxon>Eukaryota</taxon>
        <taxon>Fungi</taxon>
        <taxon>Dikarya</taxon>
        <taxon>Ascomycota</taxon>
        <taxon>Pezizomycotina</taxon>
        <taxon>Eurotiomycetes</taxon>
        <taxon>Eurotiomycetidae</taxon>
        <taxon>Eurotiales</taxon>
        <taxon>Aspergillaceae</taxon>
        <taxon>Aspergillus</taxon>
    </lineage>
</organism>
<dbReference type="Pfam" id="PF20255">
    <property type="entry name" value="DUF6606"/>
    <property type="match status" value="1"/>
</dbReference>
<dbReference type="AlphaFoldDB" id="A0A1F8A0P0"/>
<accession>A0A1F8A0P0</accession>
<dbReference type="GeneID" id="34449787"/>
<keyword evidence="3" id="KW-1185">Reference proteome</keyword>
<dbReference type="EMBL" id="LYCR01000044">
    <property type="protein sequence ID" value="OGM45290.1"/>
    <property type="molecule type" value="Genomic_DNA"/>
</dbReference>
<feature type="domain" description="DUF6606" evidence="1">
    <location>
        <begin position="18"/>
        <end position="288"/>
    </location>
</feature>
<protein>
    <recommendedName>
        <fullName evidence="1">DUF6606 domain-containing protein</fullName>
    </recommendedName>
</protein>
<proteinExistence type="predicted"/>
<sequence>MTTPEANRKLPIGVLEYLINHVFLPPRVPQQDDNDPSHERALVKVVIDALREFKCYVTTEWHSTTDLVIAMVQNLQSLLETNGFMSQEQLLASLKRLCTDGGVLLLHIRAQNCGLMISNNTNSILFEAFELLPPNKDVMATQGRLRRPFPGPALSMEVENFKDPNLQSVLAETLAKMSRQSAPGTRPKVKKADHWYDDERETSHPKMVTELFFNFLKPLCEQVEPPRFWKNTRSEVMCCGSQLPWRRSPLWLLLRVGIQHVFFCHRVSQEAHNGYKMFMAYFLTLILEKSYCKGVKCELLHIMQAKIARRLLKLGHYHDMDLTHIADVIRSTRKVLAKK</sequence>
<comment type="caution">
    <text evidence="2">The sequence shown here is derived from an EMBL/GenBank/DDBJ whole genome shotgun (WGS) entry which is preliminary data.</text>
</comment>
<reference evidence="2 3" key="1">
    <citation type="journal article" date="2016" name="Genome Biol. Evol.">
        <title>Draft genome sequence of an aflatoxigenic Aspergillus species, A. bombycis.</title>
        <authorList>
            <person name="Moore G.G."/>
            <person name="Mack B.M."/>
            <person name="Beltz S.B."/>
            <person name="Gilbert M.K."/>
        </authorList>
    </citation>
    <scope>NUCLEOTIDE SEQUENCE [LARGE SCALE GENOMIC DNA]</scope>
    <source>
        <strain evidence="3">NRRL 26010</strain>
    </source>
</reference>
<evidence type="ECO:0000259" key="1">
    <source>
        <dbReference type="Pfam" id="PF20255"/>
    </source>
</evidence>